<proteinExistence type="predicted"/>
<evidence type="ECO:0000313" key="2">
    <source>
        <dbReference type="EMBL" id="WMN12262.1"/>
    </source>
</evidence>
<protein>
    <submittedName>
        <fullName evidence="2">Transposase</fullName>
    </submittedName>
</protein>
<dbReference type="Gene3D" id="3.30.70.1290">
    <property type="entry name" value="Transposase IS200-like"/>
    <property type="match status" value="1"/>
</dbReference>
<dbReference type="PANTHER" id="PTHR36966:SF1">
    <property type="entry name" value="REP-ASSOCIATED TYROSINE TRANSPOSASE"/>
    <property type="match status" value="1"/>
</dbReference>
<dbReference type="GO" id="GO:0043565">
    <property type="term" value="F:sequence-specific DNA binding"/>
    <property type="evidence" value="ECO:0007669"/>
    <property type="project" value="TreeGrafter"/>
</dbReference>
<dbReference type="GO" id="GO:0004803">
    <property type="term" value="F:transposase activity"/>
    <property type="evidence" value="ECO:0007669"/>
    <property type="project" value="InterPro"/>
</dbReference>
<dbReference type="Proteomes" id="UP001230496">
    <property type="component" value="Chromosome"/>
</dbReference>
<dbReference type="RefSeq" id="WP_308350209.1">
    <property type="nucleotide sequence ID" value="NZ_CP129971.1"/>
</dbReference>
<evidence type="ECO:0000313" key="3">
    <source>
        <dbReference type="Proteomes" id="UP001230496"/>
    </source>
</evidence>
<gene>
    <name evidence="2" type="ORF">QYS49_33020</name>
</gene>
<evidence type="ECO:0000259" key="1">
    <source>
        <dbReference type="SMART" id="SM01321"/>
    </source>
</evidence>
<accession>A0AA51NBF6</accession>
<dbReference type="InterPro" id="IPR052715">
    <property type="entry name" value="RAYT_transposase"/>
</dbReference>
<dbReference type="SUPFAM" id="SSF143422">
    <property type="entry name" value="Transposase IS200-like"/>
    <property type="match status" value="1"/>
</dbReference>
<sequence>MPLKHCNIKNNWNNPSSGLCLILELYRFNIPSFLSYQIIKFHFFPIAFFSIFKEIKISTKTVSTSMSHKFQNKYRIATARLKNWDYGSNATYFVTICTKNRQHFFGEIRNQKMFLNDIGKMVEFEWLKSFELRPDMNLYMGEYQVMPNHFHGIVGIGENRYNTINGMNRDCRDAMHGVSTPIHKPTHAPTHNPNKFGPQSKNLGSIMRGFKSAVTVGARLINPDFGWQERFHDHIIRDKRSFIRISEYIKNNPKNWRDDRFW</sequence>
<organism evidence="2 3">
    <name type="scientific">Marivirga salinarum</name>
    <dbReference type="NCBI Taxonomy" id="3059078"/>
    <lineage>
        <taxon>Bacteria</taxon>
        <taxon>Pseudomonadati</taxon>
        <taxon>Bacteroidota</taxon>
        <taxon>Cytophagia</taxon>
        <taxon>Cytophagales</taxon>
        <taxon>Marivirgaceae</taxon>
        <taxon>Marivirga</taxon>
    </lineage>
</organism>
<dbReference type="InterPro" id="IPR036515">
    <property type="entry name" value="Transposase_17_sf"/>
</dbReference>
<keyword evidence="3" id="KW-1185">Reference proteome</keyword>
<dbReference type="PANTHER" id="PTHR36966">
    <property type="entry name" value="REP-ASSOCIATED TYROSINE TRANSPOSASE"/>
    <property type="match status" value="1"/>
</dbReference>
<dbReference type="GO" id="GO:0006313">
    <property type="term" value="P:DNA transposition"/>
    <property type="evidence" value="ECO:0007669"/>
    <property type="project" value="InterPro"/>
</dbReference>
<feature type="domain" description="Transposase IS200-like" evidence="1">
    <location>
        <begin position="87"/>
        <end position="252"/>
    </location>
</feature>
<dbReference type="InterPro" id="IPR002686">
    <property type="entry name" value="Transposase_17"/>
</dbReference>
<dbReference type="SMART" id="SM01321">
    <property type="entry name" value="Y1_Tnp"/>
    <property type="match status" value="1"/>
</dbReference>
<dbReference type="AlphaFoldDB" id="A0AA51NBF6"/>
<dbReference type="KEGG" id="msaa:QYS49_33020"/>
<dbReference type="EMBL" id="CP129971">
    <property type="protein sequence ID" value="WMN12262.1"/>
    <property type="molecule type" value="Genomic_DNA"/>
</dbReference>
<reference evidence="2 3" key="1">
    <citation type="submission" date="2023-08" db="EMBL/GenBank/DDBJ databases">
        <title>Comparative genomics and taxonomic characterization of three novel marine species of genus Marivirga.</title>
        <authorList>
            <person name="Muhammad N."/>
            <person name="Kim S.-G."/>
        </authorList>
    </citation>
    <scope>NUCLEOTIDE SEQUENCE [LARGE SCALE GENOMIC DNA]</scope>
    <source>
        <strain evidence="2 3">BDSF4-3</strain>
    </source>
</reference>
<name>A0AA51NBF6_9BACT</name>